<evidence type="ECO:0000313" key="3">
    <source>
        <dbReference type="Proteomes" id="UP000235388"/>
    </source>
</evidence>
<gene>
    <name evidence="2" type="ORF">PCANC_19895</name>
</gene>
<organism evidence="2 3">
    <name type="scientific">Puccinia coronata f. sp. avenae</name>
    <dbReference type="NCBI Taxonomy" id="200324"/>
    <lineage>
        <taxon>Eukaryota</taxon>
        <taxon>Fungi</taxon>
        <taxon>Dikarya</taxon>
        <taxon>Basidiomycota</taxon>
        <taxon>Pucciniomycotina</taxon>
        <taxon>Pucciniomycetes</taxon>
        <taxon>Pucciniales</taxon>
        <taxon>Pucciniaceae</taxon>
        <taxon>Puccinia</taxon>
    </lineage>
</organism>
<name>A0A2N5S5D3_9BASI</name>
<reference evidence="2 3" key="1">
    <citation type="submission" date="2017-11" db="EMBL/GenBank/DDBJ databases">
        <title>De novo assembly and phasing of dikaryotic genomes from two isolates of Puccinia coronata f. sp. avenae, the causal agent of oat crown rust.</title>
        <authorList>
            <person name="Miller M.E."/>
            <person name="Zhang Y."/>
            <person name="Omidvar V."/>
            <person name="Sperschneider J."/>
            <person name="Schwessinger B."/>
            <person name="Raley C."/>
            <person name="Palmer J.M."/>
            <person name="Garnica D."/>
            <person name="Upadhyaya N."/>
            <person name="Rathjen J."/>
            <person name="Taylor J.M."/>
            <person name="Park R.F."/>
            <person name="Dodds P.N."/>
            <person name="Hirsch C.D."/>
            <person name="Kianian S.F."/>
            <person name="Figueroa M."/>
        </authorList>
    </citation>
    <scope>NUCLEOTIDE SEQUENCE [LARGE SCALE GENOMIC DNA]</scope>
    <source>
        <strain evidence="2">12NC29</strain>
    </source>
</reference>
<dbReference type="EMBL" id="PGCJ01001161">
    <property type="protein sequence ID" value="PLW08438.1"/>
    <property type="molecule type" value="Genomic_DNA"/>
</dbReference>
<evidence type="ECO:0000313" key="2">
    <source>
        <dbReference type="EMBL" id="PLW08438.1"/>
    </source>
</evidence>
<accession>A0A2N5S5D3</accession>
<evidence type="ECO:0000256" key="1">
    <source>
        <dbReference type="SAM" id="MobiDB-lite"/>
    </source>
</evidence>
<feature type="region of interest" description="Disordered" evidence="1">
    <location>
        <begin position="1"/>
        <end position="65"/>
    </location>
</feature>
<dbReference type="Proteomes" id="UP000235388">
    <property type="component" value="Unassembled WGS sequence"/>
</dbReference>
<proteinExistence type="predicted"/>
<keyword evidence="3" id="KW-1185">Reference proteome</keyword>
<dbReference type="AlphaFoldDB" id="A0A2N5S5D3"/>
<protein>
    <submittedName>
        <fullName evidence="2">Uncharacterized protein</fullName>
    </submittedName>
</protein>
<sequence>MNQPPGNWQIGKRTPNHPDREPSVNLLVGGPDAARQRQKAIKRVPASRQSESHDPAQSDRTSTNA</sequence>
<comment type="caution">
    <text evidence="2">The sequence shown here is derived from an EMBL/GenBank/DDBJ whole genome shotgun (WGS) entry which is preliminary data.</text>
</comment>